<dbReference type="InterPro" id="IPR045194">
    <property type="entry name" value="MGRN1/RNF157-like"/>
</dbReference>
<accession>A0AA36DCI6</accession>
<evidence type="ECO:0000256" key="2">
    <source>
        <dbReference type="ARBA" id="ARBA00004906"/>
    </source>
</evidence>
<gene>
    <name evidence="15" type="ORF">MSPICULIGERA_LOCUS21807</name>
</gene>
<evidence type="ECO:0000256" key="11">
    <source>
        <dbReference type="ARBA" id="ARBA00025721"/>
    </source>
</evidence>
<protein>
    <recommendedName>
        <fullName evidence="3">RING-type E3 ubiquitin transferase</fullName>
        <ecNumber evidence="3">2.3.2.27</ecNumber>
    </recommendedName>
</protein>
<evidence type="ECO:0000256" key="5">
    <source>
        <dbReference type="ARBA" id="ARBA00022707"/>
    </source>
</evidence>
<dbReference type="SMART" id="SM00184">
    <property type="entry name" value="RING"/>
    <property type="match status" value="1"/>
</dbReference>
<keyword evidence="16" id="KW-1185">Reference proteome</keyword>
<dbReference type="InterPro" id="IPR013083">
    <property type="entry name" value="Znf_RING/FYVE/PHD"/>
</dbReference>
<evidence type="ECO:0000256" key="1">
    <source>
        <dbReference type="ARBA" id="ARBA00000900"/>
    </source>
</evidence>
<keyword evidence="7 12" id="KW-0863">Zinc-finger</keyword>
<evidence type="ECO:0000313" key="16">
    <source>
        <dbReference type="Proteomes" id="UP001177023"/>
    </source>
</evidence>
<evidence type="ECO:0000256" key="7">
    <source>
        <dbReference type="ARBA" id="ARBA00022771"/>
    </source>
</evidence>
<feature type="compositionally biased region" description="Basic and acidic residues" evidence="13">
    <location>
        <begin position="12"/>
        <end position="23"/>
    </location>
</feature>
<keyword evidence="9" id="KW-0862">Zinc</keyword>
<evidence type="ECO:0000256" key="10">
    <source>
        <dbReference type="ARBA" id="ARBA00023288"/>
    </source>
</evidence>
<dbReference type="GO" id="GO:0008270">
    <property type="term" value="F:zinc ion binding"/>
    <property type="evidence" value="ECO:0007669"/>
    <property type="project" value="UniProtKB-KW"/>
</dbReference>
<dbReference type="PANTHER" id="PTHR22996">
    <property type="entry name" value="MAHOGUNIN"/>
    <property type="match status" value="1"/>
</dbReference>
<dbReference type="Pfam" id="PF26192">
    <property type="entry name" value="RNF157-like_N"/>
    <property type="match status" value="1"/>
</dbReference>
<evidence type="ECO:0000256" key="3">
    <source>
        <dbReference type="ARBA" id="ARBA00012483"/>
    </source>
</evidence>
<dbReference type="CDD" id="cd16789">
    <property type="entry name" value="mRING-HC-C3HC5_MGRN1-like"/>
    <property type="match status" value="1"/>
</dbReference>
<feature type="non-terminal residue" evidence="15">
    <location>
        <position position="471"/>
    </location>
</feature>
<dbReference type="InterPro" id="IPR001841">
    <property type="entry name" value="Znf_RING"/>
</dbReference>
<evidence type="ECO:0000313" key="15">
    <source>
        <dbReference type="EMBL" id="CAJ0583738.1"/>
    </source>
</evidence>
<evidence type="ECO:0000256" key="8">
    <source>
        <dbReference type="ARBA" id="ARBA00022786"/>
    </source>
</evidence>
<evidence type="ECO:0000256" key="6">
    <source>
        <dbReference type="ARBA" id="ARBA00022723"/>
    </source>
</evidence>
<sequence>MGTASSRVTGLFRREPPESREPDPDALLSYSSTVGSFFGTHFLMGGERYELAKPEAYLFGENADLDMLGNRATAFPYARQPVTDHVRPLNLFVNIRKETVKFVRLKNEDGSWAEKYRLEFVFDADCACGIQIHFDAREVYQKDIHEMKFLYKSPRQKTTESFLFEAGAGHNFNHFVFSGEEFDFSQMRYEGGQLFPVVIALSTSGVENEQLQCTMCSVEIATDHAGGFALKPLRQRVACDGVIYLLQEIFGLENKEHCENNEDTGFECIICMTEIRDTLILPCRHLCICAGCAENLRFKLNNCPICRSPFRALLTVKALRQAAQRVDTYNRVQPRYESLTIVEALNGTLNHQPILGEEASPKLTRNNRASMVRSVNEVAVETNDGIELKEATYFAHRRPSSEGDSTSERELDYASAEDTASSRNEAVSHRSSSLSGRDVQIHIGQPFAHIIEPDPDSAGAGSGDPLVGAKD</sequence>
<proteinExistence type="inferred from homology"/>
<evidence type="ECO:0000256" key="13">
    <source>
        <dbReference type="SAM" id="MobiDB-lite"/>
    </source>
</evidence>
<keyword evidence="4" id="KW-0808">Transferase</keyword>
<comment type="caution">
    <text evidence="15">The sequence shown here is derived from an EMBL/GenBank/DDBJ whole genome shotgun (WGS) entry which is preliminary data.</text>
</comment>
<dbReference type="EC" id="2.3.2.27" evidence="3"/>
<evidence type="ECO:0000259" key="14">
    <source>
        <dbReference type="PROSITE" id="PS50089"/>
    </source>
</evidence>
<feature type="region of interest" description="Disordered" evidence="13">
    <location>
        <begin position="1"/>
        <end position="25"/>
    </location>
</feature>
<comment type="pathway">
    <text evidence="2">Protein modification; protein ubiquitination.</text>
</comment>
<dbReference type="GO" id="GO:0061630">
    <property type="term" value="F:ubiquitin protein ligase activity"/>
    <property type="evidence" value="ECO:0007669"/>
    <property type="project" value="UniProtKB-EC"/>
</dbReference>
<dbReference type="EMBL" id="CATQJA010002665">
    <property type="protein sequence ID" value="CAJ0583738.1"/>
    <property type="molecule type" value="Genomic_DNA"/>
</dbReference>
<feature type="compositionally biased region" description="Polar residues" evidence="13">
    <location>
        <begin position="418"/>
        <end position="435"/>
    </location>
</feature>
<dbReference type="SUPFAM" id="SSF57850">
    <property type="entry name" value="RING/U-box"/>
    <property type="match status" value="1"/>
</dbReference>
<evidence type="ECO:0000256" key="4">
    <source>
        <dbReference type="ARBA" id="ARBA00022679"/>
    </source>
</evidence>
<dbReference type="Proteomes" id="UP001177023">
    <property type="component" value="Unassembled WGS sequence"/>
</dbReference>
<dbReference type="PANTHER" id="PTHR22996:SF0">
    <property type="entry name" value="RE60872P-RELATED"/>
    <property type="match status" value="1"/>
</dbReference>
<keyword evidence="10" id="KW-0449">Lipoprotein</keyword>
<evidence type="ECO:0000256" key="12">
    <source>
        <dbReference type="PROSITE-ProRule" id="PRU00175"/>
    </source>
</evidence>
<comment type="catalytic activity">
    <reaction evidence="1">
        <text>S-ubiquitinyl-[E2 ubiquitin-conjugating enzyme]-L-cysteine + [acceptor protein]-L-lysine = [E2 ubiquitin-conjugating enzyme]-L-cysteine + N(6)-ubiquitinyl-[acceptor protein]-L-lysine.</text>
        <dbReference type="EC" id="2.3.2.27"/>
    </reaction>
</comment>
<reference evidence="15" key="1">
    <citation type="submission" date="2023-06" db="EMBL/GenBank/DDBJ databases">
        <authorList>
            <person name="Delattre M."/>
        </authorList>
    </citation>
    <scope>NUCLEOTIDE SEQUENCE</scope>
    <source>
        <strain evidence="15">AF72</strain>
    </source>
</reference>
<feature type="region of interest" description="Disordered" evidence="13">
    <location>
        <begin position="395"/>
        <end position="471"/>
    </location>
</feature>
<comment type="similarity">
    <text evidence="11">Belongs to the RING-type zinc finger family. LOG2 subfamily.</text>
</comment>
<evidence type="ECO:0000256" key="9">
    <source>
        <dbReference type="ARBA" id="ARBA00022833"/>
    </source>
</evidence>
<keyword evidence="8" id="KW-0833">Ubl conjugation pathway</keyword>
<dbReference type="PROSITE" id="PS50089">
    <property type="entry name" value="ZF_RING_2"/>
    <property type="match status" value="1"/>
</dbReference>
<dbReference type="GO" id="GO:0016567">
    <property type="term" value="P:protein ubiquitination"/>
    <property type="evidence" value="ECO:0007669"/>
    <property type="project" value="TreeGrafter"/>
</dbReference>
<name>A0AA36DCI6_9BILA</name>
<keyword evidence="5" id="KW-0519">Myristate</keyword>
<feature type="domain" description="RING-type" evidence="14">
    <location>
        <begin position="268"/>
        <end position="307"/>
    </location>
</feature>
<dbReference type="Pfam" id="PF13920">
    <property type="entry name" value="zf-C3HC4_3"/>
    <property type="match status" value="1"/>
</dbReference>
<dbReference type="InterPro" id="IPR058981">
    <property type="entry name" value="MGRN1/RNF157-like_N"/>
</dbReference>
<organism evidence="15 16">
    <name type="scientific">Mesorhabditis spiculigera</name>
    <dbReference type="NCBI Taxonomy" id="96644"/>
    <lineage>
        <taxon>Eukaryota</taxon>
        <taxon>Metazoa</taxon>
        <taxon>Ecdysozoa</taxon>
        <taxon>Nematoda</taxon>
        <taxon>Chromadorea</taxon>
        <taxon>Rhabditida</taxon>
        <taxon>Rhabditina</taxon>
        <taxon>Rhabditomorpha</taxon>
        <taxon>Rhabditoidea</taxon>
        <taxon>Rhabditidae</taxon>
        <taxon>Mesorhabditinae</taxon>
        <taxon>Mesorhabditis</taxon>
    </lineage>
</organism>
<dbReference type="InterPro" id="IPR045195">
    <property type="entry name" value="LOG2-like_mRING_C3HC5"/>
</dbReference>
<dbReference type="GO" id="GO:0005737">
    <property type="term" value="C:cytoplasm"/>
    <property type="evidence" value="ECO:0007669"/>
    <property type="project" value="TreeGrafter"/>
</dbReference>
<dbReference type="Gene3D" id="3.30.40.10">
    <property type="entry name" value="Zinc/RING finger domain, C3HC4 (zinc finger)"/>
    <property type="match status" value="1"/>
</dbReference>
<dbReference type="AlphaFoldDB" id="A0AA36DCI6"/>
<keyword evidence="6" id="KW-0479">Metal-binding</keyword>